<accession>A0AAN7QRD3</accession>
<dbReference type="EMBL" id="JAXQNO010000018">
    <property type="protein sequence ID" value="KAK4776674.1"/>
    <property type="molecule type" value="Genomic_DNA"/>
</dbReference>
<dbReference type="Proteomes" id="UP001346149">
    <property type="component" value="Unassembled WGS sequence"/>
</dbReference>
<organism evidence="2 3">
    <name type="scientific">Trapa natans</name>
    <name type="common">Water chestnut</name>
    <dbReference type="NCBI Taxonomy" id="22666"/>
    <lineage>
        <taxon>Eukaryota</taxon>
        <taxon>Viridiplantae</taxon>
        <taxon>Streptophyta</taxon>
        <taxon>Embryophyta</taxon>
        <taxon>Tracheophyta</taxon>
        <taxon>Spermatophyta</taxon>
        <taxon>Magnoliopsida</taxon>
        <taxon>eudicotyledons</taxon>
        <taxon>Gunneridae</taxon>
        <taxon>Pentapetalae</taxon>
        <taxon>rosids</taxon>
        <taxon>malvids</taxon>
        <taxon>Myrtales</taxon>
        <taxon>Lythraceae</taxon>
        <taxon>Trapa</taxon>
    </lineage>
</organism>
<evidence type="ECO:0000256" key="1">
    <source>
        <dbReference type="SAM" id="SignalP"/>
    </source>
</evidence>
<protein>
    <submittedName>
        <fullName evidence="2">Uncharacterized protein</fullName>
    </submittedName>
</protein>
<keyword evidence="1" id="KW-0732">Signal</keyword>
<comment type="caution">
    <text evidence="2">The sequence shown here is derived from an EMBL/GenBank/DDBJ whole genome shotgun (WGS) entry which is preliminary data.</text>
</comment>
<feature type="chain" id="PRO_5042810995" evidence="1">
    <location>
        <begin position="32"/>
        <end position="136"/>
    </location>
</feature>
<dbReference type="AlphaFoldDB" id="A0AAN7QRD3"/>
<proteinExistence type="predicted"/>
<evidence type="ECO:0000313" key="3">
    <source>
        <dbReference type="Proteomes" id="UP001346149"/>
    </source>
</evidence>
<name>A0AAN7QRD3_TRANT</name>
<keyword evidence="3" id="KW-1185">Reference proteome</keyword>
<gene>
    <name evidence="2" type="ORF">SAY86_005362</name>
</gene>
<evidence type="ECO:0000313" key="2">
    <source>
        <dbReference type="EMBL" id="KAK4776674.1"/>
    </source>
</evidence>
<feature type="signal peptide" evidence="1">
    <location>
        <begin position="1"/>
        <end position="31"/>
    </location>
</feature>
<sequence length="136" mass="15218">MARRAPASLGTALQLIAVLLTSDFMAEEVEGIWMNLPASGTKCVSEEIHHNKIVVADYMIVSEDPYNGPTISIKDVRRSSRSNGDKFWTPAICNGVELNRVCITFECGDHAGSRLYCYLAMVSRHHLETTFIRWIT</sequence>
<reference evidence="2 3" key="1">
    <citation type="journal article" date="2023" name="Hortic Res">
        <title>Pangenome of water caltrop reveals structural variations and asymmetric subgenome divergence after allopolyploidization.</title>
        <authorList>
            <person name="Zhang X."/>
            <person name="Chen Y."/>
            <person name="Wang L."/>
            <person name="Yuan Y."/>
            <person name="Fang M."/>
            <person name="Shi L."/>
            <person name="Lu R."/>
            <person name="Comes H.P."/>
            <person name="Ma Y."/>
            <person name="Chen Y."/>
            <person name="Huang G."/>
            <person name="Zhou Y."/>
            <person name="Zheng Z."/>
            <person name="Qiu Y."/>
        </authorList>
    </citation>
    <scope>NUCLEOTIDE SEQUENCE [LARGE SCALE GENOMIC DNA]</scope>
    <source>
        <strain evidence="2">F231</strain>
    </source>
</reference>